<gene>
    <name evidence="2" type="primary">lon_3</name>
    <name evidence="2" type="ORF">BHAOGJBA_4262</name>
</gene>
<organism evidence="2 3">
    <name type="scientific">Methylobacterium hispanicum</name>
    <dbReference type="NCBI Taxonomy" id="270350"/>
    <lineage>
        <taxon>Bacteria</taxon>
        <taxon>Pseudomonadati</taxon>
        <taxon>Pseudomonadota</taxon>
        <taxon>Alphaproteobacteria</taxon>
        <taxon>Hyphomicrobiales</taxon>
        <taxon>Methylobacteriaceae</taxon>
        <taxon>Methylobacterium</taxon>
    </lineage>
</organism>
<dbReference type="InterPro" id="IPR003593">
    <property type="entry name" value="AAA+_ATPase"/>
</dbReference>
<dbReference type="GO" id="GO:0006508">
    <property type="term" value="P:proteolysis"/>
    <property type="evidence" value="ECO:0007669"/>
    <property type="project" value="UniProtKB-KW"/>
</dbReference>
<dbReference type="PANTHER" id="PTHR10046">
    <property type="entry name" value="ATP DEPENDENT LON PROTEASE FAMILY MEMBER"/>
    <property type="match status" value="1"/>
</dbReference>
<dbReference type="AlphaFoldDB" id="A0AAV4ZT36"/>
<dbReference type="Pfam" id="PF00004">
    <property type="entry name" value="AAA"/>
    <property type="match status" value="1"/>
</dbReference>
<reference evidence="2" key="1">
    <citation type="journal article" date="2016" name="Front. Microbiol.">
        <title>Genome Sequence of the Piezophilic, Mesophilic Sulfate-Reducing Bacterium Desulfovibrio indicus J2T.</title>
        <authorList>
            <person name="Cao J."/>
            <person name="Maignien L."/>
            <person name="Shao Z."/>
            <person name="Alain K."/>
            <person name="Jebbar M."/>
        </authorList>
    </citation>
    <scope>NUCLEOTIDE SEQUENCE</scope>
    <source>
        <strain evidence="2">DSM 16372</strain>
    </source>
</reference>
<dbReference type="GO" id="GO:0004252">
    <property type="term" value="F:serine-type endopeptidase activity"/>
    <property type="evidence" value="ECO:0007669"/>
    <property type="project" value="InterPro"/>
</dbReference>
<dbReference type="GO" id="GO:0030163">
    <property type="term" value="P:protein catabolic process"/>
    <property type="evidence" value="ECO:0007669"/>
    <property type="project" value="InterPro"/>
</dbReference>
<evidence type="ECO:0000259" key="1">
    <source>
        <dbReference type="SMART" id="SM00382"/>
    </source>
</evidence>
<dbReference type="SMART" id="SM00382">
    <property type="entry name" value="AAA"/>
    <property type="match status" value="1"/>
</dbReference>
<dbReference type="GO" id="GO:0005524">
    <property type="term" value="F:ATP binding"/>
    <property type="evidence" value="ECO:0007669"/>
    <property type="project" value="InterPro"/>
</dbReference>
<dbReference type="InterPro" id="IPR027065">
    <property type="entry name" value="Lon_Prtase"/>
</dbReference>
<keyword evidence="2" id="KW-0645">Protease</keyword>
<feature type="domain" description="AAA+ ATPase" evidence="1">
    <location>
        <begin position="315"/>
        <end position="464"/>
    </location>
</feature>
<evidence type="ECO:0000313" key="3">
    <source>
        <dbReference type="Proteomes" id="UP001055247"/>
    </source>
</evidence>
<dbReference type="SUPFAM" id="SSF52540">
    <property type="entry name" value="P-loop containing nucleoside triphosphate hydrolases"/>
    <property type="match status" value="1"/>
</dbReference>
<accession>A0AAV4ZT36</accession>
<keyword evidence="3" id="KW-1185">Reference proteome</keyword>
<sequence length="539" mass="59279">MRSFTNEDVRTVAEAHPWAERLLRHLRADSEMLARCGREGFAFRPLLVHGARADARQRALFAAVAGCVGMSCRAFAPHEVEAEGWCRSGSRREIRVFEDIERWSGEALLRIETMLRAGWDDDVLPVFVAARADDIPGRISRMLADAPIGEAAGHPAALKRLVATEVAESLLTELKVAATTRATALAALSALFGSPKVPSDPYEMRLLGLRALTDVTDWSDGRSFADYVQRSLGTSRAGDRPTRIVVREIGGANDSRGIADIYAPLTRPLPLGGGHLDPRDIAAELMEEMPWFRHAIARLRNDLRIAHFADRPYLKFRPLLLVGPAGVGKSRFARRLAQIAGVGYRYLNAGGKSSGADFVGNGRSHEAPTPCAPVEAIFRSRFANPIMFVDEIDKAAKNLAAGKLEDALLAVLEPETARRYYDECLQADVDLFYVNYMLAANDRMNINDIMRSRVSVETVEKPPADAFPQIARSIMNEVAADYGLDPASMPGAWEFTKAEYEFKAGRSIRVIKRMMIDMLPEILGAQLRPAAHESVAAAI</sequence>
<protein>
    <submittedName>
        <fullName evidence="2">Lon protease</fullName>
    </submittedName>
</protein>
<keyword evidence="2" id="KW-0378">Hydrolase</keyword>
<proteinExistence type="predicted"/>
<reference evidence="2" key="2">
    <citation type="submission" date="2021-08" db="EMBL/GenBank/DDBJ databases">
        <authorList>
            <person name="Tani A."/>
            <person name="Ola A."/>
            <person name="Ogura Y."/>
            <person name="Katsura K."/>
            <person name="Hayashi T."/>
        </authorList>
    </citation>
    <scope>NUCLEOTIDE SEQUENCE</scope>
    <source>
        <strain evidence="2">DSM 16372</strain>
    </source>
</reference>
<dbReference type="InterPro" id="IPR003959">
    <property type="entry name" value="ATPase_AAA_core"/>
</dbReference>
<dbReference type="Gene3D" id="3.40.50.300">
    <property type="entry name" value="P-loop containing nucleotide triphosphate hydrolases"/>
    <property type="match status" value="1"/>
</dbReference>
<comment type="caution">
    <text evidence="2">The sequence shown here is derived from an EMBL/GenBank/DDBJ whole genome shotgun (WGS) entry which is preliminary data.</text>
</comment>
<evidence type="ECO:0000313" key="2">
    <source>
        <dbReference type="EMBL" id="GJD90720.1"/>
    </source>
</evidence>
<dbReference type="Proteomes" id="UP001055247">
    <property type="component" value="Unassembled WGS sequence"/>
</dbReference>
<dbReference type="GO" id="GO:0004176">
    <property type="term" value="F:ATP-dependent peptidase activity"/>
    <property type="evidence" value="ECO:0007669"/>
    <property type="project" value="InterPro"/>
</dbReference>
<dbReference type="InterPro" id="IPR027417">
    <property type="entry name" value="P-loop_NTPase"/>
</dbReference>
<name>A0AAV4ZT36_9HYPH</name>
<dbReference type="EMBL" id="BPQO01000020">
    <property type="protein sequence ID" value="GJD90720.1"/>
    <property type="molecule type" value="Genomic_DNA"/>
</dbReference>
<dbReference type="GO" id="GO:0016887">
    <property type="term" value="F:ATP hydrolysis activity"/>
    <property type="evidence" value="ECO:0007669"/>
    <property type="project" value="InterPro"/>
</dbReference>